<evidence type="ECO:0000256" key="1">
    <source>
        <dbReference type="ARBA" id="ARBA00022617"/>
    </source>
</evidence>
<evidence type="ECO:0000313" key="7">
    <source>
        <dbReference type="EMBL" id="EYF07677.1"/>
    </source>
</evidence>
<comment type="caution">
    <text evidence="7">The sequence shown here is derived from an EMBL/GenBank/DDBJ whole genome shotgun (WGS) entry which is preliminary data.</text>
</comment>
<keyword evidence="7" id="KW-0560">Oxidoreductase</keyword>
<dbReference type="PROSITE" id="PS51007">
    <property type="entry name" value="CYTC"/>
    <property type="match status" value="1"/>
</dbReference>
<evidence type="ECO:0000256" key="4">
    <source>
        <dbReference type="PROSITE-ProRule" id="PRU00433"/>
    </source>
</evidence>
<feature type="region of interest" description="Disordered" evidence="5">
    <location>
        <begin position="1"/>
        <end position="26"/>
    </location>
</feature>
<dbReference type="AlphaFoldDB" id="A0A017TFH6"/>
<dbReference type="InterPro" id="IPR051395">
    <property type="entry name" value="Cytochrome_c_Peroxidase/MauG"/>
</dbReference>
<feature type="compositionally biased region" description="Pro residues" evidence="5">
    <location>
        <begin position="13"/>
        <end position="23"/>
    </location>
</feature>
<dbReference type="eggNOG" id="COG3391">
    <property type="taxonomic scope" value="Bacteria"/>
</dbReference>
<proteinExistence type="predicted"/>
<keyword evidence="1 4" id="KW-0349">Heme</keyword>
<dbReference type="SUPFAM" id="SSF46626">
    <property type="entry name" value="Cytochrome c"/>
    <property type="match status" value="2"/>
</dbReference>
<keyword evidence="2 4" id="KW-0479">Metal-binding</keyword>
<keyword evidence="7" id="KW-0575">Peroxidase</keyword>
<dbReference type="EMBL" id="ASRX01000008">
    <property type="protein sequence ID" value="EYF07677.1"/>
    <property type="molecule type" value="Genomic_DNA"/>
</dbReference>
<dbReference type="STRING" id="1192034.CAP_8178"/>
<gene>
    <name evidence="7" type="ORF">CAP_8178</name>
</gene>
<evidence type="ECO:0000313" key="8">
    <source>
        <dbReference type="Proteomes" id="UP000019678"/>
    </source>
</evidence>
<dbReference type="GO" id="GO:0004130">
    <property type="term" value="F:cytochrome-c peroxidase activity"/>
    <property type="evidence" value="ECO:0007669"/>
    <property type="project" value="TreeGrafter"/>
</dbReference>
<keyword evidence="3 4" id="KW-0408">Iron</keyword>
<evidence type="ECO:0000256" key="3">
    <source>
        <dbReference type="ARBA" id="ARBA00023004"/>
    </source>
</evidence>
<protein>
    <submittedName>
        <fullName evidence="7">Cytochrome c551 peroxidase</fullName>
    </submittedName>
</protein>
<evidence type="ECO:0000259" key="6">
    <source>
        <dbReference type="PROSITE" id="PS51007"/>
    </source>
</evidence>
<dbReference type="SUPFAM" id="SSF75011">
    <property type="entry name" value="3-carboxy-cis,cis-mucoante lactonizing enzyme"/>
    <property type="match status" value="1"/>
</dbReference>
<evidence type="ECO:0000256" key="5">
    <source>
        <dbReference type="SAM" id="MobiDB-lite"/>
    </source>
</evidence>
<dbReference type="GO" id="GO:0046872">
    <property type="term" value="F:metal ion binding"/>
    <property type="evidence" value="ECO:0007669"/>
    <property type="project" value="UniProtKB-KW"/>
</dbReference>
<reference evidence="7 8" key="1">
    <citation type="submission" date="2013-05" db="EMBL/GenBank/DDBJ databases">
        <title>Genome assembly of Chondromyces apiculatus DSM 436.</title>
        <authorList>
            <person name="Sharma G."/>
            <person name="Khatri I."/>
            <person name="Kaur C."/>
            <person name="Mayilraj S."/>
            <person name="Subramanian S."/>
        </authorList>
    </citation>
    <scope>NUCLEOTIDE SEQUENCE [LARGE SCALE GENOMIC DNA]</scope>
    <source>
        <strain evidence="7 8">DSM 436</strain>
    </source>
</reference>
<dbReference type="Gene3D" id="2.130.10.10">
    <property type="entry name" value="YVTN repeat-like/Quinoprotein amine dehydrogenase"/>
    <property type="match status" value="1"/>
</dbReference>
<organism evidence="7 8">
    <name type="scientific">Chondromyces apiculatus DSM 436</name>
    <dbReference type="NCBI Taxonomy" id="1192034"/>
    <lineage>
        <taxon>Bacteria</taxon>
        <taxon>Pseudomonadati</taxon>
        <taxon>Myxococcota</taxon>
        <taxon>Polyangia</taxon>
        <taxon>Polyangiales</taxon>
        <taxon>Polyangiaceae</taxon>
        <taxon>Chondromyces</taxon>
    </lineage>
</organism>
<dbReference type="InterPro" id="IPR009056">
    <property type="entry name" value="Cyt_c-like_dom"/>
</dbReference>
<dbReference type="GO" id="GO:0020037">
    <property type="term" value="F:heme binding"/>
    <property type="evidence" value="ECO:0007669"/>
    <property type="project" value="InterPro"/>
</dbReference>
<dbReference type="InterPro" id="IPR036909">
    <property type="entry name" value="Cyt_c-like_dom_sf"/>
</dbReference>
<name>A0A017TFH6_9BACT</name>
<dbReference type="Gene3D" id="1.10.760.10">
    <property type="entry name" value="Cytochrome c-like domain"/>
    <property type="match status" value="2"/>
</dbReference>
<dbReference type="PANTHER" id="PTHR30600">
    <property type="entry name" value="CYTOCHROME C PEROXIDASE-RELATED"/>
    <property type="match status" value="1"/>
</dbReference>
<sequence>MAALLAACRDDPSPPLPPSPVPPLSSAALSAASATTAAPRRAPLHEGGALARALDEDALYLADEDHHVLRRIPLPVDVATPPTALPLPGPPASVLALHGRVLVTVRGTAPASPGAPLRGPGLLLVLQPDSAAGLREQARIELPADAWGLAVTPDETLAIITSAWTHRVTAVDLPADLSAAQAALRVRWSVDVAREPRGVVVRPDGDAAYVTHLVHASLTRLDNLRADHPTTRLVPFPAAPLRTTPARVHAATLGYAPVLSPEGDRLYLARQALGATGKRAWNGQPTVDVLLTDGETPLAEPAGRMYMMQSETFTRRWLSIGRPVDLTITGPGPTQMQPPFVQPRAARYRKATRTLLVASEGTDALVELDALAIDPSAKPLRTYDLGLTPTFAVQIIGNFLGPPEPEPPAGTTRCGAPSGIALSADEATAWVFCRSSHDLAIVRLDPHDPAHPFEPSPIPTVSLGPDPLPAQAALGRRLFYNALDQSMSNAYACNACHPEGRDDGHVWREEEYREVEHSAAESPWTAVNLHAYDMHIRGFDKAHDFAMRGAPRQTPMLAGRVDAPGPYGWKGRSPSLRHRVVSGFRIHRWHDDFFAAYGAGSVERAEALAAFLRQGLVPPPRHDRPLDADEARGRAVFENPDVGCAECHVPTTDTTHRQVVGLGAFRVASTFEREREHDRFKTPSLRYVGGTPPYFHDGSEATLADLIDHNGTRMGHTRQLSPEDRKALVAFLETL</sequence>
<feature type="domain" description="Cytochrome c" evidence="6">
    <location>
        <begin position="628"/>
        <end position="735"/>
    </location>
</feature>
<dbReference type="eggNOG" id="COG1858">
    <property type="taxonomic scope" value="Bacteria"/>
</dbReference>
<keyword evidence="8" id="KW-1185">Reference proteome</keyword>
<dbReference type="Proteomes" id="UP000019678">
    <property type="component" value="Unassembled WGS sequence"/>
</dbReference>
<accession>A0A017TFH6</accession>
<dbReference type="GO" id="GO:0009055">
    <property type="term" value="F:electron transfer activity"/>
    <property type="evidence" value="ECO:0007669"/>
    <property type="project" value="InterPro"/>
</dbReference>
<dbReference type="InterPro" id="IPR015943">
    <property type="entry name" value="WD40/YVTN_repeat-like_dom_sf"/>
</dbReference>
<evidence type="ECO:0000256" key="2">
    <source>
        <dbReference type="ARBA" id="ARBA00022723"/>
    </source>
</evidence>